<protein>
    <submittedName>
        <fullName evidence="1">3-ketoacyl-ACP reductase</fullName>
    </submittedName>
</protein>
<dbReference type="Proteomes" id="UP000221980">
    <property type="component" value="Unassembled WGS sequence"/>
</dbReference>
<evidence type="ECO:0000313" key="2">
    <source>
        <dbReference type="Proteomes" id="UP000221980"/>
    </source>
</evidence>
<dbReference type="PANTHER" id="PTHR43313:SF1">
    <property type="entry name" value="3BETA-HYDROXYSTEROID DEHYDROGENASE DHS-16"/>
    <property type="match status" value="1"/>
</dbReference>
<reference evidence="1 2" key="1">
    <citation type="journal article" date="2017" name="Nat. Microbiol.">
        <title>Natural product diversity associated with the nematode symbionts Photorhabdus and Xenorhabdus.</title>
        <authorList>
            <person name="Tobias N.J."/>
            <person name="Wolff H."/>
            <person name="Djahanschiri B."/>
            <person name="Grundmann F."/>
            <person name="Kronenwerth M."/>
            <person name="Shi Y.M."/>
            <person name="Simonyi S."/>
            <person name="Grun P."/>
            <person name="Shapiro-Ilan D."/>
            <person name="Pidot S.J."/>
            <person name="Stinear T.P."/>
            <person name="Ebersberger I."/>
            <person name="Bode H.B."/>
        </authorList>
    </citation>
    <scope>NUCLEOTIDE SEQUENCE [LARGE SCALE GENOMIC DNA]</scope>
    <source>
        <strain evidence="1 2">DSM 17902</strain>
    </source>
</reference>
<dbReference type="SUPFAM" id="SSF51735">
    <property type="entry name" value="NAD(P)-binding Rossmann-fold domains"/>
    <property type="match status" value="1"/>
</dbReference>
<dbReference type="EMBL" id="NITZ01000049">
    <property type="protein sequence ID" value="PHM45539.1"/>
    <property type="molecule type" value="Genomic_DNA"/>
</dbReference>
<dbReference type="InterPro" id="IPR036291">
    <property type="entry name" value="NAD(P)-bd_dom_sf"/>
</dbReference>
<dbReference type="GO" id="GO:0008202">
    <property type="term" value="P:steroid metabolic process"/>
    <property type="evidence" value="ECO:0007669"/>
    <property type="project" value="TreeGrafter"/>
</dbReference>
<dbReference type="Gene3D" id="3.40.50.720">
    <property type="entry name" value="NAD(P)-binding Rossmann-like Domain"/>
    <property type="match status" value="1"/>
</dbReference>
<comment type="caution">
    <text evidence="1">The sequence shown here is derived from an EMBL/GenBank/DDBJ whole genome shotgun (WGS) entry which is preliminary data.</text>
</comment>
<evidence type="ECO:0000313" key="1">
    <source>
        <dbReference type="EMBL" id="PHM45539.1"/>
    </source>
</evidence>
<dbReference type="PANTHER" id="PTHR43313">
    <property type="entry name" value="SHORT-CHAIN DEHYDROGENASE/REDUCTASE FAMILY 9C"/>
    <property type="match status" value="1"/>
</dbReference>
<dbReference type="PRINTS" id="PR00081">
    <property type="entry name" value="GDHRDH"/>
</dbReference>
<dbReference type="GO" id="GO:0016491">
    <property type="term" value="F:oxidoreductase activity"/>
    <property type="evidence" value="ECO:0007669"/>
    <property type="project" value="TreeGrafter"/>
</dbReference>
<sequence length="300" mass="32452">MFTIKSIPPQGKYVLITGASTGLGRETALYLAEKGFQVIGGVRQQEDGEKLAADCTSERITPLIIDVTDEDSIITAATLMSEKVGEQGLWGLVNNAGICISAPLECVSSDLLRNQLEVNLIGQLAVTRAMLPLLRRSKTARLINVTSGLGTVAIPYLGAYSAAQFAKEGLSDALRRELAPMGIMVSVVSPGTIWTPIWGKIVEEGEKAISLAPIEVSDLYRNTYLNFLQANEQGARDSRTTPAHVASAVFSALTSTKPKTRYRVGSDIRRAALLARWLPDYVLDKMFRPIVTPTSASKEQ</sequence>
<keyword evidence="2" id="KW-1185">Reference proteome</keyword>
<organism evidence="1 2">
    <name type="scientific">Xenorhabdus miraniensis</name>
    <dbReference type="NCBI Taxonomy" id="351674"/>
    <lineage>
        <taxon>Bacteria</taxon>
        <taxon>Pseudomonadati</taxon>
        <taxon>Pseudomonadota</taxon>
        <taxon>Gammaproteobacteria</taxon>
        <taxon>Enterobacterales</taxon>
        <taxon>Morganellaceae</taxon>
        <taxon>Xenorhabdus</taxon>
    </lineage>
</organism>
<dbReference type="Pfam" id="PF00106">
    <property type="entry name" value="adh_short"/>
    <property type="match status" value="1"/>
</dbReference>
<dbReference type="RefSeq" id="WP_208620470.1">
    <property type="nucleotide sequence ID" value="NZ_CAWNQI010000083.1"/>
</dbReference>
<dbReference type="InterPro" id="IPR002347">
    <property type="entry name" value="SDR_fam"/>
</dbReference>
<name>A0A2D0JJ94_9GAMM</name>
<proteinExistence type="predicted"/>
<dbReference type="AlphaFoldDB" id="A0A2D0JJ94"/>
<gene>
    <name evidence="1" type="ORF">Xmir_04293</name>
</gene>
<accession>A0A2D0JJ94</accession>